<dbReference type="Pfam" id="PF00004">
    <property type="entry name" value="AAA"/>
    <property type="match status" value="2"/>
</dbReference>
<dbReference type="InterPro" id="IPR003960">
    <property type="entry name" value="ATPase_AAA_CS"/>
</dbReference>
<dbReference type="CTD" id="79029"/>
<dbReference type="GO" id="GO:0051228">
    <property type="term" value="P:mitotic spindle disassembly"/>
    <property type="evidence" value="ECO:0007669"/>
    <property type="project" value="TreeGrafter"/>
</dbReference>
<dbReference type="FunFam" id="3.40.50.300:FF:001161">
    <property type="entry name" value="spermatogenesis-associated protein 5-like protein 1"/>
    <property type="match status" value="1"/>
</dbReference>
<keyword evidence="1" id="KW-0547">Nucleotide-binding</keyword>
<evidence type="ECO:0000259" key="3">
    <source>
        <dbReference type="SMART" id="SM00382"/>
    </source>
</evidence>
<dbReference type="FunFam" id="1.10.8.60:FF:000038">
    <property type="entry name" value="spermatogenesis-associated protein 5-like protein 1"/>
    <property type="match status" value="1"/>
</dbReference>
<dbReference type="SMART" id="SM00382">
    <property type="entry name" value="AAA"/>
    <property type="match status" value="2"/>
</dbReference>
<evidence type="ECO:0000256" key="1">
    <source>
        <dbReference type="ARBA" id="ARBA00022741"/>
    </source>
</evidence>
<proteinExistence type="predicted"/>
<gene>
    <name evidence="5" type="primary">afg2b</name>
</gene>
<dbReference type="PROSITE" id="PS00674">
    <property type="entry name" value="AAA"/>
    <property type="match status" value="1"/>
</dbReference>
<dbReference type="GO" id="GO:0031593">
    <property type="term" value="F:polyubiquitin modification-dependent protein binding"/>
    <property type="evidence" value="ECO:0007669"/>
    <property type="project" value="TreeGrafter"/>
</dbReference>
<dbReference type="GO" id="GO:0005634">
    <property type="term" value="C:nucleus"/>
    <property type="evidence" value="ECO:0007669"/>
    <property type="project" value="TreeGrafter"/>
</dbReference>
<organism evidence="4 5">
    <name type="scientific">Chanos chanos</name>
    <name type="common">Milkfish</name>
    <name type="synonym">Mugil chanos</name>
    <dbReference type="NCBI Taxonomy" id="29144"/>
    <lineage>
        <taxon>Eukaryota</taxon>
        <taxon>Metazoa</taxon>
        <taxon>Chordata</taxon>
        <taxon>Craniata</taxon>
        <taxon>Vertebrata</taxon>
        <taxon>Euteleostomi</taxon>
        <taxon>Actinopterygii</taxon>
        <taxon>Neopterygii</taxon>
        <taxon>Teleostei</taxon>
        <taxon>Ostariophysi</taxon>
        <taxon>Gonorynchiformes</taxon>
        <taxon>Chanidae</taxon>
        <taxon>Chanos</taxon>
    </lineage>
</organism>
<dbReference type="Pfam" id="PF17862">
    <property type="entry name" value="AAA_lid_3"/>
    <property type="match status" value="2"/>
</dbReference>
<dbReference type="Gene3D" id="3.40.50.300">
    <property type="entry name" value="P-loop containing nucleotide triphosphate hydrolases"/>
    <property type="match status" value="2"/>
</dbReference>
<dbReference type="PANTHER" id="PTHR23077:SF194">
    <property type="entry name" value="ATPASE FAMILY GENE 2 PROTEIN HOMOLOG B"/>
    <property type="match status" value="1"/>
</dbReference>
<dbReference type="Gene3D" id="1.10.8.60">
    <property type="match status" value="2"/>
</dbReference>
<dbReference type="GO" id="GO:0005524">
    <property type="term" value="F:ATP binding"/>
    <property type="evidence" value="ECO:0007669"/>
    <property type="project" value="UniProtKB-KW"/>
</dbReference>
<dbReference type="InParanoid" id="A0A6J2WXP5"/>
<dbReference type="GeneID" id="115829141"/>
<feature type="domain" description="AAA+ ATPase" evidence="3">
    <location>
        <begin position="229"/>
        <end position="368"/>
    </location>
</feature>
<dbReference type="AlphaFoldDB" id="A0A6J2WXP5"/>
<sequence length="755" mass="82395">MDGEMACADLMLRGLPPDRSDCGTQRCRMGPAHMSRRGLNIGSPLLITVQGASCLCTAWPRRDRAEGYLQVDAKCASPDFSTEHASLSSARMKPVHCPKLKCLKVIVLVHSTEYKKHTSKDTVRELVKEMLRGLYVYEKHWVNVGDAGTEVKFIVIENVNSGSNRAGLVTAQTCLEIGTIHTVQQYRGQLQDTGHISLGGMDDIHASLMEIINLPVRYPGSLRKVGVPCPRGVLLIGPPGVGKTTLVRSVVREVGAFLVTVNGPAILGSRPGESEENLRRMFRQAREAAEEGPCVLFIDEIDSLCPRRAGSSSAPENRLVAQLLTLMDGIGSEDCFVIIGATNQPDRLDQALRRPGRFDREVIIGVPTLKQRRSILGSLSEQMPVSSSVDLTALAEVTSGYVAADLSALCREAALQAILHPSQDSVSQVVDQGHFHQALRRVQPSCLRTSLGVTDLRPVSWEQIGGLEDVKLKLKQSIEWPMKFPEAFVRMGLSRPRGVLLYGPPGCAKTTLVKAAATSSRCSFLSVSGADLFSPFVGDSEKALAQLFRQARACSPSILFLDEIDSIVGSRADSRVPHSVQAKVLSVLLNELDGVGLKSVERRGAGQRTCQTDGLPQNPRDTQMEYQEVCNTGVMLVAATNRPDALDSALLRPGRLDQIIDVPPPDTEARLAILQVCTERMALDPDVSLGELAVRTQWFSGADLENLCKEAALLTLHEEGMDAPTVQHKYFMKALQTMKPSLDPQQMEQHHQLFI</sequence>
<dbReference type="InterPro" id="IPR003959">
    <property type="entry name" value="ATPase_AAA_core"/>
</dbReference>
<reference evidence="5" key="1">
    <citation type="submission" date="2025-08" db="UniProtKB">
        <authorList>
            <consortium name="RefSeq"/>
        </authorList>
    </citation>
    <scope>IDENTIFICATION</scope>
</reference>
<dbReference type="PANTHER" id="PTHR23077">
    <property type="entry name" value="AAA-FAMILY ATPASE"/>
    <property type="match status" value="1"/>
</dbReference>
<dbReference type="SUPFAM" id="SSF52540">
    <property type="entry name" value="P-loop containing nucleoside triphosphate hydrolases"/>
    <property type="match status" value="2"/>
</dbReference>
<dbReference type="GO" id="GO:0097352">
    <property type="term" value="P:autophagosome maturation"/>
    <property type="evidence" value="ECO:0007669"/>
    <property type="project" value="TreeGrafter"/>
</dbReference>
<dbReference type="Proteomes" id="UP000504632">
    <property type="component" value="Chromosome 2"/>
</dbReference>
<keyword evidence="4" id="KW-1185">Reference proteome</keyword>
<dbReference type="CDD" id="cd19503">
    <property type="entry name" value="RecA-like_CDC48_NLV2_r1-like"/>
    <property type="match status" value="1"/>
</dbReference>
<dbReference type="RefSeq" id="XP_030649054.1">
    <property type="nucleotide sequence ID" value="XM_030793194.1"/>
</dbReference>
<keyword evidence="2" id="KW-0067">ATP-binding</keyword>
<dbReference type="GO" id="GO:0030970">
    <property type="term" value="P:retrograde protein transport, ER to cytosol"/>
    <property type="evidence" value="ECO:0007669"/>
    <property type="project" value="TreeGrafter"/>
</dbReference>
<dbReference type="GO" id="GO:0016887">
    <property type="term" value="F:ATP hydrolysis activity"/>
    <property type="evidence" value="ECO:0007669"/>
    <property type="project" value="InterPro"/>
</dbReference>
<dbReference type="InterPro" id="IPR027417">
    <property type="entry name" value="P-loop_NTPase"/>
</dbReference>
<dbReference type="InterPro" id="IPR003593">
    <property type="entry name" value="AAA+_ATPase"/>
</dbReference>
<dbReference type="InterPro" id="IPR050168">
    <property type="entry name" value="AAA_ATPase_domain"/>
</dbReference>
<evidence type="ECO:0000313" key="5">
    <source>
        <dbReference type="RefSeq" id="XP_030649054.1"/>
    </source>
</evidence>
<dbReference type="FunFam" id="3.40.50.300:FF:001081">
    <property type="entry name" value="Spermatogenesis-associated protein 5-like protein 1"/>
    <property type="match status" value="1"/>
</dbReference>
<feature type="domain" description="AAA+ ATPase" evidence="3">
    <location>
        <begin position="495"/>
        <end position="666"/>
    </location>
</feature>
<accession>A0A6J2WXP5</accession>
<dbReference type="InterPro" id="IPR041569">
    <property type="entry name" value="AAA_lid_3"/>
</dbReference>
<evidence type="ECO:0000313" key="4">
    <source>
        <dbReference type="Proteomes" id="UP000504632"/>
    </source>
</evidence>
<dbReference type="FunCoup" id="A0A6J2WXP5">
    <property type="interactions" value="29"/>
</dbReference>
<name>A0A6J2WXP5_CHACN</name>
<dbReference type="GO" id="GO:0034098">
    <property type="term" value="C:VCP-NPL4-UFD1 AAA ATPase complex"/>
    <property type="evidence" value="ECO:0007669"/>
    <property type="project" value="TreeGrafter"/>
</dbReference>
<evidence type="ECO:0000256" key="2">
    <source>
        <dbReference type="ARBA" id="ARBA00022840"/>
    </source>
</evidence>
<dbReference type="GO" id="GO:0005829">
    <property type="term" value="C:cytosol"/>
    <property type="evidence" value="ECO:0007669"/>
    <property type="project" value="TreeGrafter"/>
</dbReference>
<protein>
    <submittedName>
        <fullName evidence="5">ATPase family gene 2 protein homolog B</fullName>
    </submittedName>
</protein>
<dbReference type="OrthoDB" id="27435at2759"/>